<comment type="caution">
    <text evidence="6">The sequence shown here is derived from an EMBL/GenBank/DDBJ whole genome shotgun (WGS) entry which is preliminary data.</text>
</comment>
<dbReference type="NCBIfam" id="NF004490">
    <property type="entry name" value="PRK05820.1"/>
    <property type="match status" value="1"/>
</dbReference>
<protein>
    <submittedName>
        <fullName evidence="6">Pyrimidine-nucleoside phosphorylase</fullName>
    </submittedName>
</protein>
<dbReference type="SUPFAM" id="SSF47648">
    <property type="entry name" value="Nucleoside phosphorylase/phosphoribosyltransferase N-terminal domain"/>
    <property type="match status" value="1"/>
</dbReference>
<dbReference type="SMART" id="SM00941">
    <property type="entry name" value="PYNP_C"/>
    <property type="match status" value="1"/>
</dbReference>
<keyword evidence="3" id="KW-0328">Glycosyltransferase</keyword>
<dbReference type="InterPro" id="IPR000312">
    <property type="entry name" value="Glycosyl_Trfase_fam3"/>
</dbReference>
<feature type="domain" description="Pyrimidine nucleoside phosphorylase C-terminal" evidence="5">
    <location>
        <begin position="358"/>
        <end position="430"/>
    </location>
</feature>
<organism evidence="6 7">
    <name type="scientific">Crossiella equi</name>
    <dbReference type="NCBI Taxonomy" id="130796"/>
    <lineage>
        <taxon>Bacteria</taxon>
        <taxon>Bacillati</taxon>
        <taxon>Actinomycetota</taxon>
        <taxon>Actinomycetes</taxon>
        <taxon>Pseudonocardiales</taxon>
        <taxon>Pseudonocardiaceae</taxon>
        <taxon>Crossiella</taxon>
    </lineage>
</organism>
<name>A0ABS5A5C8_9PSEU</name>
<dbReference type="Proteomes" id="UP001519363">
    <property type="component" value="Unassembled WGS sequence"/>
</dbReference>
<dbReference type="Gene3D" id="1.20.970.10">
    <property type="entry name" value="Transferase, Pyrimidine Nucleoside Phosphorylase, Chain C"/>
    <property type="match status" value="1"/>
</dbReference>
<evidence type="ECO:0000256" key="1">
    <source>
        <dbReference type="ARBA" id="ARBA00006915"/>
    </source>
</evidence>
<dbReference type="PROSITE" id="PS00647">
    <property type="entry name" value="THYMID_PHOSPHORYLASE"/>
    <property type="match status" value="1"/>
</dbReference>
<evidence type="ECO:0000313" key="6">
    <source>
        <dbReference type="EMBL" id="MBP2471444.1"/>
    </source>
</evidence>
<dbReference type="InterPro" id="IPR017459">
    <property type="entry name" value="Glycosyl_Trfase_fam3_N_dom"/>
</dbReference>
<gene>
    <name evidence="6" type="ORF">JOF53_000316</name>
</gene>
<dbReference type="EMBL" id="JAGIOO010000001">
    <property type="protein sequence ID" value="MBP2471444.1"/>
    <property type="molecule type" value="Genomic_DNA"/>
</dbReference>
<dbReference type="PANTHER" id="PTHR10515:SF0">
    <property type="entry name" value="THYMIDINE PHOSPHORYLASE"/>
    <property type="match status" value="1"/>
</dbReference>
<dbReference type="InterPro" id="IPR017872">
    <property type="entry name" value="Pyrmidine_PPase_CS"/>
</dbReference>
<dbReference type="Gene3D" id="3.90.1170.30">
    <property type="entry name" value="Pyrimidine nucleoside phosphorylase-like, C-terminal domain"/>
    <property type="match status" value="1"/>
</dbReference>
<evidence type="ECO:0000256" key="3">
    <source>
        <dbReference type="ARBA" id="ARBA00022676"/>
    </source>
</evidence>
<dbReference type="PIRSF" id="PIRSF000478">
    <property type="entry name" value="TP_PyNP"/>
    <property type="match status" value="1"/>
</dbReference>
<dbReference type="InterPro" id="IPR036320">
    <property type="entry name" value="Glycosyl_Trfase_fam3_N_dom_sf"/>
</dbReference>
<evidence type="ECO:0000256" key="4">
    <source>
        <dbReference type="ARBA" id="ARBA00022679"/>
    </source>
</evidence>
<dbReference type="SUPFAM" id="SSF52418">
    <property type="entry name" value="Nucleoside phosphorylase/phosphoribosyltransferase catalytic domain"/>
    <property type="match status" value="1"/>
</dbReference>
<dbReference type="InterPro" id="IPR035902">
    <property type="entry name" value="Nuc_phospho_transferase"/>
</dbReference>
<dbReference type="InterPro" id="IPR013102">
    <property type="entry name" value="PYNP_C"/>
</dbReference>
<sequence length="446" mass="45810">MTAVEVGGRTRAAGAVLAAIAAKRDGAELTAEQITSVVADYTAGHVPDYQMSAWLMAVACRGMTMAETVALTRAYVDSGEVVDLSAATRPVVDKHSSGGVGDKVSLFVAPVVAALGVDVLKMSGRGLDFAGGTLDKLESIPGMRVDLAEREMHEVLARTGMVITGQTARLVPADGATYALRDVTGSVHSLPLIAASIMSKKIAGGARGVVLDVKTGPGGLVGDLASARELARTMVEIGAAFGLRATAVLSDMSQPLGRAVGNALEVAEAVAALRGAEVPGFTDLAVHIAACMLRLADPALSEPQALHKVRGAVADGSAHGVFRAWLAAQGGDPRVADDPDLLPAAPHRTTVTAAEGGWVTDVDARALGRLSLTLGAGRLVHGQDIDHAVGLVVHRRVGDRVERGEPLVEIHARQPDPATGEAARAAFTLTERPCPARPVVLEVLGG</sequence>
<proteinExistence type="inferred from homology"/>
<keyword evidence="4" id="KW-0808">Transferase</keyword>
<evidence type="ECO:0000259" key="5">
    <source>
        <dbReference type="SMART" id="SM00941"/>
    </source>
</evidence>
<dbReference type="Pfam" id="PF07831">
    <property type="entry name" value="PYNP_C"/>
    <property type="match status" value="1"/>
</dbReference>
<evidence type="ECO:0000313" key="7">
    <source>
        <dbReference type="Proteomes" id="UP001519363"/>
    </source>
</evidence>
<keyword evidence="7" id="KW-1185">Reference proteome</keyword>
<dbReference type="RefSeq" id="WP_086789546.1">
    <property type="nucleotide sequence ID" value="NZ_JAGIOO010000001.1"/>
</dbReference>
<dbReference type="InterPro" id="IPR036566">
    <property type="entry name" value="PYNP-like_C_sf"/>
</dbReference>
<comment type="similarity">
    <text evidence="1">Belongs to the thymidine/pyrimidine-nucleoside phosphorylase family.</text>
</comment>
<dbReference type="NCBIfam" id="TIGR02644">
    <property type="entry name" value="Y_phosphoryl"/>
    <property type="match status" value="1"/>
</dbReference>
<dbReference type="InterPro" id="IPR018090">
    <property type="entry name" value="Pyrmidine_PPas_bac/euk"/>
</dbReference>
<dbReference type="Pfam" id="PF02885">
    <property type="entry name" value="Glycos_trans_3N"/>
    <property type="match status" value="1"/>
</dbReference>
<dbReference type="PANTHER" id="PTHR10515">
    <property type="entry name" value="THYMIDINE PHOSPHORYLASE"/>
    <property type="match status" value="1"/>
</dbReference>
<dbReference type="Pfam" id="PF00591">
    <property type="entry name" value="Glycos_transf_3"/>
    <property type="match status" value="1"/>
</dbReference>
<comment type="subunit">
    <text evidence="2">Homodimer.</text>
</comment>
<evidence type="ECO:0000256" key="2">
    <source>
        <dbReference type="ARBA" id="ARBA00011738"/>
    </source>
</evidence>
<accession>A0ABS5A5C8</accession>
<dbReference type="InterPro" id="IPR000053">
    <property type="entry name" value="Thymidine/pyrmidine_PPase"/>
</dbReference>
<dbReference type="SUPFAM" id="SSF54680">
    <property type="entry name" value="Pyrimidine nucleoside phosphorylase C-terminal domain"/>
    <property type="match status" value="1"/>
</dbReference>
<reference evidence="6 7" key="1">
    <citation type="submission" date="2021-03" db="EMBL/GenBank/DDBJ databases">
        <title>Sequencing the genomes of 1000 actinobacteria strains.</title>
        <authorList>
            <person name="Klenk H.-P."/>
        </authorList>
    </citation>
    <scope>NUCLEOTIDE SEQUENCE [LARGE SCALE GENOMIC DNA]</scope>
    <source>
        <strain evidence="6 7">DSM 44580</strain>
    </source>
</reference>
<dbReference type="Gene3D" id="3.40.1030.10">
    <property type="entry name" value="Nucleoside phosphorylase/phosphoribosyltransferase catalytic domain"/>
    <property type="match status" value="1"/>
</dbReference>